<name>A0A679HUG4_9RHOO</name>
<feature type="binding site" evidence="3">
    <location>
        <position position="128"/>
    </location>
    <ligand>
        <name>substrate</name>
    </ligand>
</feature>
<feature type="binding site" evidence="3">
    <location>
        <begin position="88"/>
        <end position="91"/>
    </location>
    <ligand>
        <name>substrate</name>
    </ligand>
</feature>
<gene>
    <name evidence="3 4" type="primary">rpiA</name>
    <name evidence="4" type="ORF">ICHIAU1_00550</name>
</gene>
<dbReference type="GO" id="GO:0004751">
    <property type="term" value="F:ribose-5-phosphate isomerase activity"/>
    <property type="evidence" value="ECO:0007669"/>
    <property type="project" value="UniProtKB-UniRule"/>
</dbReference>
<dbReference type="Gene3D" id="3.40.50.1360">
    <property type="match status" value="1"/>
</dbReference>
<dbReference type="PANTHER" id="PTHR11934:SF0">
    <property type="entry name" value="RIBOSE-5-PHOSPHATE ISOMERASE"/>
    <property type="match status" value="1"/>
</dbReference>
<feature type="binding site" evidence="3">
    <location>
        <begin position="35"/>
        <end position="38"/>
    </location>
    <ligand>
        <name>substrate</name>
    </ligand>
</feature>
<dbReference type="PANTHER" id="PTHR11934">
    <property type="entry name" value="RIBOSE-5-PHOSPHATE ISOMERASE"/>
    <property type="match status" value="1"/>
</dbReference>
<feature type="active site" description="Proton acceptor" evidence="3">
    <location>
        <position position="110"/>
    </location>
</feature>
<proteinExistence type="inferred from homology"/>
<dbReference type="Gene3D" id="3.30.70.260">
    <property type="match status" value="1"/>
</dbReference>
<evidence type="ECO:0000256" key="2">
    <source>
        <dbReference type="ARBA" id="ARBA00023235"/>
    </source>
</evidence>
<organism evidence="4 5">
    <name type="scientific">Fluviibacter phosphoraccumulans</name>
    <dbReference type="NCBI Taxonomy" id="1751046"/>
    <lineage>
        <taxon>Bacteria</taxon>
        <taxon>Pseudomonadati</taxon>
        <taxon>Pseudomonadota</taxon>
        <taxon>Betaproteobacteria</taxon>
        <taxon>Rhodocyclales</taxon>
        <taxon>Fluviibacteraceae</taxon>
        <taxon>Fluviibacter</taxon>
    </lineage>
</organism>
<evidence type="ECO:0000256" key="1">
    <source>
        <dbReference type="ARBA" id="ARBA00001713"/>
    </source>
</evidence>
<dbReference type="OrthoDB" id="5870696at2"/>
<dbReference type="InterPro" id="IPR004788">
    <property type="entry name" value="Ribose5P_isomerase_type_A"/>
</dbReference>
<evidence type="ECO:0000313" key="4">
    <source>
        <dbReference type="EMBL" id="BBU67772.1"/>
    </source>
</evidence>
<dbReference type="HAMAP" id="MF_00170">
    <property type="entry name" value="Rib_5P_isom_A"/>
    <property type="match status" value="1"/>
</dbReference>
<sequence length="226" mass="23432">MNQDQQTQLKKSVAEAAARYVAQNLKAGAILGVGTGSTANLFIDALRPIKEKIRGAVASSENTARKLTEIGIPLVALNDIDSLPIYVDGADEIDASFAMIKGGGGALTREKIIADVADCFVCIADASKVVAVLGNFPLPIEVIPMATAQVARAVVALGGTPVLRKGFVTDNGNHILDVSGLSITDPVALESALNQIVGTVTNGLFARRGADVLLLGTLNGVETRTR</sequence>
<comment type="subunit">
    <text evidence="3">Homodimer.</text>
</comment>
<dbReference type="AlphaFoldDB" id="A0A679HUG4"/>
<dbReference type="InterPro" id="IPR037171">
    <property type="entry name" value="NagB/RpiA_transferase-like"/>
</dbReference>
<dbReference type="Proteomes" id="UP000463961">
    <property type="component" value="Chromosome"/>
</dbReference>
<dbReference type="RefSeq" id="WP_162049253.1">
    <property type="nucleotide sequence ID" value="NZ_AP019011.1"/>
</dbReference>
<reference evidence="5" key="1">
    <citation type="submission" date="2020-01" db="EMBL/GenBank/DDBJ databases">
        <title>Phosphoaccumulans saitamaens gen. nov., sp. nov., a polyphosphate accumulating bacterium isolated from surface river water.</title>
        <authorList>
            <person name="Watanabe K."/>
            <person name="Suda W."/>
        </authorList>
    </citation>
    <scope>NUCLEOTIDE SEQUENCE [LARGE SCALE GENOMIC DNA]</scope>
    <source>
        <strain evidence="5">ICHIAU1</strain>
    </source>
</reference>
<comment type="function">
    <text evidence="3">Catalyzes the reversible conversion of ribose-5-phosphate to ribulose 5-phosphate.</text>
</comment>
<dbReference type="GO" id="GO:0005829">
    <property type="term" value="C:cytosol"/>
    <property type="evidence" value="ECO:0007669"/>
    <property type="project" value="TreeGrafter"/>
</dbReference>
<feature type="binding site" evidence="3">
    <location>
        <begin position="101"/>
        <end position="104"/>
    </location>
    <ligand>
        <name>substrate</name>
    </ligand>
</feature>
<dbReference type="GO" id="GO:0006014">
    <property type="term" value="P:D-ribose metabolic process"/>
    <property type="evidence" value="ECO:0007669"/>
    <property type="project" value="TreeGrafter"/>
</dbReference>
<dbReference type="CDD" id="cd01398">
    <property type="entry name" value="RPI_A"/>
    <property type="match status" value="1"/>
</dbReference>
<comment type="catalytic activity">
    <reaction evidence="1 3">
        <text>aldehydo-D-ribose 5-phosphate = D-ribulose 5-phosphate</text>
        <dbReference type="Rhea" id="RHEA:14657"/>
        <dbReference type="ChEBI" id="CHEBI:58121"/>
        <dbReference type="ChEBI" id="CHEBI:58273"/>
        <dbReference type="EC" id="5.3.1.6"/>
    </reaction>
</comment>
<comment type="similarity">
    <text evidence="3">Belongs to the ribose 5-phosphate isomerase family.</text>
</comment>
<keyword evidence="5" id="KW-1185">Reference proteome</keyword>
<keyword evidence="2 3" id="KW-0413">Isomerase</keyword>
<evidence type="ECO:0000313" key="5">
    <source>
        <dbReference type="Proteomes" id="UP000463961"/>
    </source>
</evidence>
<protein>
    <recommendedName>
        <fullName evidence="3">Ribose-5-phosphate isomerase A</fullName>
        <ecNumber evidence="3">5.3.1.6</ecNumber>
    </recommendedName>
    <alternativeName>
        <fullName evidence="3">Phosphoriboisomerase A</fullName>
        <shortName evidence="3">PRI</shortName>
    </alternativeName>
</protein>
<dbReference type="EC" id="5.3.1.6" evidence="3"/>
<dbReference type="Pfam" id="PF06026">
    <property type="entry name" value="Rib_5-P_isom_A"/>
    <property type="match status" value="1"/>
</dbReference>
<evidence type="ECO:0000256" key="3">
    <source>
        <dbReference type="HAMAP-Rule" id="MF_00170"/>
    </source>
</evidence>
<dbReference type="InterPro" id="IPR020672">
    <property type="entry name" value="Ribose5P_isomerase_typA_subgr"/>
</dbReference>
<dbReference type="GO" id="GO:0009052">
    <property type="term" value="P:pentose-phosphate shunt, non-oxidative branch"/>
    <property type="evidence" value="ECO:0007669"/>
    <property type="project" value="UniProtKB-UniRule"/>
</dbReference>
<dbReference type="SUPFAM" id="SSF75445">
    <property type="entry name" value="D-ribose-5-phosphate isomerase (RpiA), lid domain"/>
    <property type="match status" value="1"/>
</dbReference>
<dbReference type="UniPathway" id="UPA00115">
    <property type="reaction ID" value="UER00412"/>
</dbReference>
<comment type="pathway">
    <text evidence="3">Carbohydrate degradation; pentose phosphate pathway; D-ribose 5-phosphate from D-ribulose 5-phosphate (non-oxidative stage): step 1/1.</text>
</comment>
<dbReference type="FunFam" id="3.40.50.1360:FF:000001">
    <property type="entry name" value="Ribose-5-phosphate isomerase A"/>
    <property type="match status" value="1"/>
</dbReference>
<dbReference type="SUPFAM" id="SSF100950">
    <property type="entry name" value="NagB/RpiA/CoA transferase-like"/>
    <property type="match status" value="1"/>
</dbReference>
<dbReference type="NCBIfam" id="NF001924">
    <property type="entry name" value="PRK00702.1"/>
    <property type="match status" value="1"/>
</dbReference>
<accession>A0A679HUG4</accession>
<dbReference type="NCBIfam" id="TIGR00021">
    <property type="entry name" value="rpiA"/>
    <property type="match status" value="1"/>
</dbReference>
<dbReference type="EMBL" id="AP022345">
    <property type="protein sequence ID" value="BBU67772.1"/>
    <property type="molecule type" value="Genomic_DNA"/>
</dbReference>